<evidence type="ECO:0000256" key="11">
    <source>
        <dbReference type="ARBA" id="ARBA00023180"/>
    </source>
</evidence>
<dbReference type="Proteomes" id="UP000326939">
    <property type="component" value="Chromosome 16"/>
</dbReference>
<evidence type="ECO:0000256" key="5">
    <source>
        <dbReference type="ARBA" id="ARBA00022614"/>
    </source>
</evidence>
<gene>
    <name evidence="15" type="ORF">DKX38_023305</name>
</gene>
<dbReference type="Pfam" id="PF13855">
    <property type="entry name" value="LRR_8"/>
    <property type="match status" value="1"/>
</dbReference>
<evidence type="ECO:0000256" key="2">
    <source>
        <dbReference type="ARBA" id="ARBA00004479"/>
    </source>
</evidence>
<dbReference type="Pfam" id="PF00069">
    <property type="entry name" value="Pkinase"/>
    <property type="match status" value="1"/>
</dbReference>
<evidence type="ECO:0000313" key="16">
    <source>
        <dbReference type="Proteomes" id="UP000326939"/>
    </source>
</evidence>
<dbReference type="SUPFAM" id="SSF52058">
    <property type="entry name" value="L domain-like"/>
    <property type="match status" value="1"/>
</dbReference>
<feature type="domain" description="Protein kinase" evidence="14">
    <location>
        <begin position="548"/>
        <end position="906"/>
    </location>
</feature>
<keyword evidence="10" id="KW-0472">Membrane</keyword>
<feature type="signal peptide" evidence="13">
    <location>
        <begin position="1"/>
        <end position="24"/>
    </location>
</feature>
<name>A0A5N5JKH2_9ROSI</name>
<dbReference type="InterPro" id="IPR001611">
    <property type="entry name" value="Leu-rich_rpt"/>
</dbReference>
<dbReference type="InterPro" id="IPR011009">
    <property type="entry name" value="Kinase-like_dom_sf"/>
</dbReference>
<proteinExistence type="inferred from homology"/>
<evidence type="ECO:0000256" key="8">
    <source>
        <dbReference type="ARBA" id="ARBA00022737"/>
    </source>
</evidence>
<dbReference type="InterPro" id="IPR011989">
    <property type="entry name" value="ARM-like"/>
</dbReference>
<dbReference type="FunFam" id="3.80.10.10:FF:000383">
    <property type="entry name" value="Leucine-rich repeat receptor protein kinase EMS1"/>
    <property type="match status" value="1"/>
</dbReference>
<dbReference type="FunFam" id="3.80.10.10:FF:000041">
    <property type="entry name" value="LRR receptor-like serine/threonine-protein kinase ERECTA"/>
    <property type="match status" value="2"/>
</dbReference>
<dbReference type="InterPro" id="IPR032675">
    <property type="entry name" value="LRR_dom_sf"/>
</dbReference>
<feature type="region of interest" description="Disordered" evidence="12">
    <location>
        <begin position="574"/>
        <end position="628"/>
    </location>
</feature>
<keyword evidence="8" id="KW-0677">Repeat</keyword>
<dbReference type="Gene3D" id="1.10.510.10">
    <property type="entry name" value="Transferase(Phosphotransferase) domain 1"/>
    <property type="match status" value="1"/>
</dbReference>
<dbReference type="Gene3D" id="1.25.10.10">
    <property type="entry name" value="Leucine-rich Repeat Variant"/>
    <property type="match status" value="1"/>
</dbReference>
<keyword evidence="5" id="KW-0433">Leucine-rich repeat</keyword>
<keyword evidence="11" id="KW-0325">Glycoprotein</keyword>
<protein>
    <recommendedName>
        <fullName evidence="14">Protein kinase domain-containing protein</fullName>
    </recommendedName>
</protein>
<keyword evidence="7 13" id="KW-0732">Signal</keyword>
<keyword evidence="9" id="KW-1133">Transmembrane helix</keyword>
<reference evidence="16" key="1">
    <citation type="journal article" date="2019" name="Gigascience">
        <title>De novo genome assembly of the endangered Acer yangbiense, a plant species with extremely small populations endemic to Yunnan Province, China.</title>
        <authorList>
            <person name="Yang J."/>
            <person name="Wariss H.M."/>
            <person name="Tao L."/>
            <person name="Zhang R."/>
            <person name="Yun Q."/>
            <person name="Hollingsworth P."/>
            <person name="Dao Z."/>
            <person name="Luo G."/>
            <person name="Guo H."/>
            <person name="Ma Y."/>
            <person name="Sun W."/>
        </authorList>
    </citation>
    <scope>NUCLEOTIDE SEQUENCE [LARGE SCALE GENOMIC DNA]</scope>
    <source>
        <strain evidence="16">cv. br00</strain>
    </source>
</reference>
<evidence type="ECO:0000256" key="4">
    <source>
        <dbReference type="ARBA" id="ARBA00022475"/>
    </source>
</evidence>
<dbReference type="InterPro" id="IPR013878">
    <property type="entry name" value="Mo25"/>
</dbReference>
<dbReference type="Gene3D" id="3.80.10.10">
    <property type="entry name" value="Ribonuclease Inhibitor"/>
    <property type="match status" value="3"/>
</dbReference>
<dbReference type="PANTHER" id="PTHR48006:SF48">
    <property type="entry name" value="PROTEIN KINASE DOMAIN-CONTAINING PROTEIN"/>
    <property type="match status" value="1"/>
</dbReference>
<organism evidence="15 16">
    <name type="scientific">Salix brachista</name>
    <dbReference type="NCBI Taxonomy" id="2182728"/>
    <lineage>
        <taxon>Eukaryota</taxon>
        <taxon>Viridiplantae</taxon>
        <taxon>Streptophyta</taxon>
        <taxon>Embryophyta</taxon>
        <taxon>Tracheophyta</taxon>
        <taxon>Spermatophyta</taxon>
        <taxon>Magnoliopsida</taxon>
        <taxon>eudicotyledons</taxon>
        <taxon>Gunneridae</taxon>
        <taxon>Pentapetalae</taxon>
        <taxon>rosids</taxon>
        <taxon>fabids</taxon>
        <taxon>Malpighiales</taxon>
        <taxon>Salicaceae</taxon>
        <taxon>Saliceae</taxon>
        <taxon>Salix</taxon>
    </lineage>
</organism>
<dbReference type="GO" id="GO:0005524">
    <property type="term" value="F:ATP binding"/>
    <property type="evidence" value="ECO:0007669"/>
    <property type="project" value="InterPro"/>
</dbReference>
<evidence type="ECO:0000256" key="6">
    <source>
        <dbReference type="ARBA" id="ARBA00022692"/>
    </source>
</evidence>
<keyword evidence="16" id="KW-1185">Reference proteome</keyword>
<dbReference type="GO" id="GO:0004672">
    <property type="term" value="F:protein kinase activity"/>
    <property type="evidence" value="ECO:0007669"/>
    <property type="project" value="InterPro"/>
</dbReference>
<evidence type="ECO:0000259" key="14">
    <source>
        <dbReference type="PROSITE" id="PS50011"/>
    </source>
</evidence>
<feature type="chain" id="PRO_5024463957" description="Protein kinase domain-containing protein" evidence="13">
    <location>
        <begin position="25"/>
        <end position="1129"/>
    </location>
</feature>
<comment type="subcellular location">
    <subcellularLocation>
        <location evidence="1">Cell membrane</location>
    </subcellularLocation>
    <subcellularLocation>
        <location evidence="2">Membrane</location>
        <topology evidence="2">Single-pass type I membrane protein</topology>
    </subcellularLocation>
</comment>
<dbReference type="InterPro" id="IPR000719">
    <property type="entry name" value="Prot_kinase_dom"/>
</dbReference>
<dbReference type="GO" id="GO:0005886">
    <property type="term" value="C:plasma membrane"/>
    <property type="evidence" value="ECO:0007669"/>
    <property type="project" value="UniProtKB-SubCell"/>
</dbReference>
<dbReference type="InterPro" id="IPR016024">
    <property type="entry name" value="ARM-type_fold"/>
</dbReference>
<dbReference type="PROSITE" id="PS50011">
    <property type="entry name" value="PROTEIN_KINASE_DOM"/>
    <property type="match status" value="1"/>
</dbReference>
<dbReference type="InterPro" id="IPR003591">
    <property type="entry name" value="Leu-rich_rpt_typical-subtyp"/>
</dbReference>
<dbReference type="AlphaFoldDB" id="A0A5N5JKH2"/>
<dbReference type="InterPro" id="IPR051824">
    <property type="entry name" value="LRR_Rcpt-Like_S/T_Kinase"/>
</dbReference>
<evidence type="ECO:0000256" key="7">
    <source>
        <dbReference type="ARBA" id="ARBA00022729"/>
    </source>
</evidence>
<keyword evidence="4" id="KW-1003">Cell membrane</keyword>
<evidence type="ECO:0000256" key="12">
    <source>
        <dbReference type="SAM" id="MobiDB-lite"/>
    </source>
</evidence>
<dbReference type="Pfam" id="PF23598">
    <property type="entry name" value="LRR_14"/>
    <property type="match status" value="1"/>
</dbReference>
<dbReference type="PANTHER" id="PTHR48006">
    <property type="entry name" value="LEUCINE-RICH REPEAT-CONTAINING PROTEIN DDB_G0281931-RELATED"/>
    <property type="match status" value="1"/>
</dbReference>
<feature type="compositionally biased region" description="Basic and acidic residues" evidence="12">
    <location>
        <begin position="583"/>
        <end position="628"/>
    </location>
</feature>
<dbReference type="SUPFAM" id="SSF56112">
    <property type="entry name" value="Protein kinase-like (PK-like)"/>
    <property type="match status" value="1"/>
</dbReference>
<evidence type="ECO:0000256" key="3">
    <source>
        <dbReference type="ARBA" id="ARBA00011012"/>
    </source>
</evidence>
<dbReference type="Gene3D" id="3.30.200.20">
    <property type="entry name" value="Phosphorylase Kinase, domain 1"/>
    <property type="match status" value="1"/>
</dbReference>
<evidence type="ECO:0000256" key="13">
    <source>
        <dbReference type="SAM" id="SignalP"/>
    </source>
</evidence>
<evidence type="ECO:0000256" key="9">
    <source>
        <dbReference type="ARBA" id="ARBA00022989"/>
    </source>
</evidence>
<comment type="similarity">
    <text evidence="3">Belongs to the Mo25 family.</text>
</comment>
<dbReference type="InterPro" id="IPR055414">
    <property type="entry name" value="LRR_R13L4/SHOC2-like"/>
</dbReference>
<comment type="caution">
    <text evidence="15">The sequence shown here is derived from an EMBL/GenBank/DDBJ whole genome shotgun (WGS) entry which is preliminary data.</text>
</comment>
<keyword evidence="6" id="KW-0812">Transmembrane</keyword>
<dbReference type="Pfam" id="PF00560">
    <property type="entry name" value="LRR_1"/>
    <property type="match status" value="1"/>
</dbReference>
<evidence type="ECO:0000313" key="15">
    <source>
        <dbReference type="EMBL" id="KAB5518986.1"/>
    </source>
</evidence>
<evidence type="ECO:0000256" key="1">
    <source>
        <dbReference type="ARBA" id="ARBA00004236"/>
    </source>
</evidence>
<accession>A0A5N5JKH2</accession>
<dbReference type="EMBL" id="VDCV01000016">
    <property type="protein sequence ID" value="KAB5518986.1"/>
    <property type="molecule type" value="Genomic_DNA"/>
</dbReference>
<sequence length="1129" mass="125792">MSVLFFLSVLLLLLLLLCQHGSCAEESSSSEGSNCYTAERLPCAEESLGKLTGLKTLDLGYNRLSGQIPPTLGNLEALETLDLQSNFLNDSIPPSLGKLMNLTTLYLSYNMLSGRIPKELGNLLNLNILSLSENRLSGYLPQELGNLSKLGQLSLHSNSLTGTLPDSFVNLKSLHRFSVSGNKLSGEIPPFIANFTKLTHLYLMGNDFEGELPPRIFNLSGLDELTVSDLKNTSFRFPEIGNLTSINYLVLRNCSLTGGIPDYIGNNWKSLYYLDLSFNDLSGSIPQSLKNAPSLERLSLTNNKLNGSIPPWILQTDKADLSYNNFADFIKDNITDPAHHDSTEVKTLDPGKPNMDSILALSKECTSKHHSLFINCGGARINAEGNPYDEDISTETFFSVPGTWAYSCSGDFIATNRNSSEFGERKLKDLNIVEMAKGPNVEWKANFTAIVDDDNPLEIHFFWAGKGSLRILNGPLVSAISVTPNFDVHDGKLSASQIAGITIGCAFAPLLLFLFAWQMGLLGNRELREIKIKVQQDSFFTLQDIIDFSSKMENGSGRFGEVYEANLPDQSKLAVRKISPPSEKPEKDELKSDIDRKISPPSKQREKDKLKSDIDRKISPPSEKRQKDELKSDNFLDILKSLSHENLVRLVDGYSNKDLHLLIYEYMETGSLHKALFGKTKANIFLEFIEQKHTNTETELDWRARFDICLGIAKGLNYLHEEEKQSIKIKIVHGNINAKNIFLDKTHAAKLSDFGLATIYNEEDPFRAIKARGSRCMGFCLGEKDLREFEAERISRRRVYLAPEHALGKAITVKADVYSYGIVVLEIVSGRSNAEYSANQETDFLLDTAGLLRQQGKLLDLVDKKLGSRFDNKQALTLLHLAMECISQSPTLRPSMSEVVAKLSDIKASASEVVSEVVSVSKASASEVVSEVVSDSKASASEVVSDSKDSALTSCFQSECFSWAVELEIGTMTELAKNIRELKSILYGNSESEPVSAACAQLTQEFFRENTLRILIFCLPQLNLEARKDATQIVANLQRQQVNSRLIASDYLGKNTDLLDILVEGYENTDMALHYGVMLRECIRHQTVARYVLESPNVNKLFDYIQLPYFHISADAAATFKVKHDWQRY</sequence>
<dbReference type="SUPFAM" id="SSF48371">
    <property type="entry name" value="ARM repeat"/>
    <property type="match status" value="1"/>
</dbReference>
<dbReference type="SMART" id="SM00369">
    <property type="entry name" value="LRR_TYP"/>
    <property type="match status" value="6"/>
</dbReference>
<dbReference type="Pfam" id="PF08569">
    <property type="entry name" value="Mo25"/>
    <property type="match status" value="1"/>
</dbReference>
<evidence type="ECO:0000256" key="10">
    <source>
        <dbReference type="ARBA" id="ARBA00023136"/>
    </source>
</evidence>